<evidence type="ECO:0000313" key="10">
    <source>
        <dbReference type="Proteomes" id="UP001200741"/>
    </source>
</evidence>
<keyword evidence="4 7" id="KW-0812">Transmembrane</keyword>
<dbReference type="InterPro" id="IPR003416">
    <property type="entry name" value="MgtC/SapB/SrpB/YhiD_fam"/>
</dbReference>
<dbReference type="RefSeq" id="WP_233370633.1">
    <property type="nucleotide sequence ID" value="NZ_JAJTWU010000002.1"/>
</dbReference>
<proteinExistence type="inferred from homology"/>
<dbReference type="PANTHER" id="PTHR33778:SF1">
    <property type="entry name" value="MAGNESIUM TRANSPORTER YHID-RELATED"/>
    <property type="match status" value="1"/>
</dbReference>
<keyword evidence="6 7" id="KW-0472">Membrane</keyword>
<comment type="caution">
    <text evidence="9">The sequence shown here is derived from an EMBL/GenBank/DDBJ whole genome shotgun (WGS) entry which is preliminary data.</text>
</comment>
<evidence type="ECO:0000259" key="8">
    <source>
        <dbReference type="Pfam" id="PF02308"/>
    </source>
</evidence>
<gene>
    <name evidence="9" type="ORF">LXT13_05500</name>
</gene>
<dbReference type="EMBL" id="JAJTWU010000002">
    <property type="protein sequence ID" value="MCE4553904.1"/>
    <property type="molecule type" value="Genomic_DNA"/>
</dbReference>
<reference evidence="9 10" key="1">
    <citation type="submission" date="2021-12" db="EMBL/GenBank/DDBJ databases">
        <title>Genome seq of P8.</title>
        <authorList>
            <person name="Seo T."/>
        </authorList>
    </citation>
    <scope>NUCLEOTIDE SEQUENCE [LARGE SCALE GENOMIC DNA]</scope>
    <source>
        <strain evidence="9 10">P8</strain>
    </source>
</reference>
<name>A0ABS8XTA4_9BURK</name>
<evidence type="ECO:0000313" key="9">
    <source>
        <dbReference type="EMBL" id="MCE4553904.1"/>
    </source>
</evidence>
<protein>
    <recommendedName>
        <fullName evidence="7">Protein MgtC</fullName>
    </recommendedName>
</protein>
<dbReference type="Proteomes" id="UP001200741">
    <property type="component" value="Unassembled WGS sequence"/>
</dbReference>
<dbReference type="PANTHER" id="PTHR33778">
    <property type="entry name" value="PROTEIN MGTC"/>
    <property type="match status" value="1"/>
</dbReference>
<dbReference type="PRINTS" id="PR01837">
    <property type="entry name" value="MGTCSAPBPROT"/>
</dbReference>
<keyword evidence="7" id="KW-0997">Cell inner membrane</keyword>
<feature type="transmembrane region" description="Helical" evidence="7">
    <location>
        <begin position="41"/>
        <end position="60"/>
    </location>
</feature>
<comment type="subcellular location">
    <subcellularLocation>
        <location evidence="7">Cell inner membrane</location>
        <topology evidence="7">Multi-pass membrane protein</topology>
    </subcellularLocation>
    <subcellularLocation>
        <location evidence="1">Cell membrane</location>
        <topology evidence="1">Multi-pass membrane protein</topology>
    </subcellularLocation>
</comment>
<accession>A0ABS8XTA4</accession>
<feature type="transmembrane region" description="Helical" evidence="7">
    <location>
        <begin position="113"/>
        <end position="141"/>
    </location>
</feature>
<keyword evidence="10" id="KW-1185">Reference proteome</keyword>
<evidence type="ECO:0000256" key="6">
    <source>
        <dbReference type="ARBA" id="ARBA00023136"/>
    </source>
</evidence>
<evidence type="ECO:0000256" key="1">
    <source>
        <dbReference type="ARBA" id="ARBA00004651"/>
    </source>
</evidence>
<evidence type="ECO:0000256" key="7">
    <source>
        <dbReference type="RuleBase" id="RU365041"/>
    </source>
</evidence>
<feature type="domain" description="MgtC/SapB/SrpB/YhiD N-terminal" evidence="8">
    <location>
        <begin position="19"/>
        <end position="149"/>
    </location>
</feature>
<evidence type="ECO:0000256" key="5">
    <source>
        <dbReference type="ARBA" id="ARBA00022989"/>
    </source>
</evidence>
<feature type="transmembrane region" description="Helical" evidence="7">
    <location>
        <begin position="80"/>
        <end position="101"/>
    </location>
</feature>
<organism evidence="9 10">
    <name type="scientific">Pelomonas cellulosilytica</name>
    <dbReference type="NCBI Taxonomy" id="2906762"/>
    <lineage>
        <taxon>Bacteria</taxon>
        <taxon>Pseudomonadati</taxon>
        <taxon>Pseudomonadota</taxon>
        <taxon>Betaproteobacteria</taxon>
        <taxon>Burkholderiales</taxon>
        <taxon>Sphaerotilaceae</taxon>
        <taxon>Roseateles</taxon>
    </lineage>
</organism>
<comment type="similarity">
    <text evidence="2 7">Belongs to the MgtC/SapB family.</text>
</comment>
<dbReference type="InterPro" id="IPR049177">
    <property type="entry name" value="MgtC_SapB_SrpB_YhiD_N"/>
</dbReference>
<dbReference type="Pfam" id="PF02308">
    <property type="entry name" value="MgtC"/>
    <property type="match status" value="1"/>
</dbReference>
<sequence>MTLHAAWLATSLDIIGNMGLAMLLGWVVGYERFYSGRAAGSQVYCLVSATSAAVTLLAGYPALWYGGQRADTSGGDPTRVIGAILTGIGFLGAGLIVQNGLNVRGLTTAASLWGVAALGILVGVGLYLPALGLTALFVIAVEVLPRVESRLPASAAFTCTLKFREGHRPRTEAVLAFLATHGLRMPTETMTLCFREQRFEMEGQIFADRAGRSASMSDIALELSTLADVDSFALTRSSRA</sequence>
<feature type="transmembrane region" description="Helical" evidence="7">
    <location>
        <begin position="6"/>
        <end position="29"/>
    </location>
</feature>
<evidence type="ECO:0000256" key="4">
    <source>
        <dbReference type="ARBA" id="ARBA00022692"/>
    </source>
</evidence>
<evidence type="ECO:0000256" key="2">
    <source>
        <dbReference type="ARBA" id="ARBA00009298"/>
    </source>
</evidence>
<keyword evidence="5 7" id="KW-1133">Transmembrane helix</keyword>
<keyword evidence="3" id="KW-1003">Cell membrane</keyword>
<evidence type="ECO:0000256" key="3">
    <source>
        <dbReference type="ARBA" id="ARBA00022475"/>
    </source>
</evidence>